<accession>A0A446BRG7</accession>
<protein>
    <submittedName>
        <fullName evidence="3">84969279-16c9-4b15-88c5-fe9da2ccd6c2</fullName>
    </submittedName>
</protein>
<keyword evidence="2" id="KW-0732">Signal</keyword>
<sequence length="387" mass="41076">MLNRGYHGWTAILVALLGLAPRPGRAVVQWTMIGCEGASVQGQSIDSIWDNAALMAANADSVLETLTGNNVIKALTTSSNLANNAKWMFGISVNFGGVLPSSSKNTLNNVVRPVYRQAKNLLQSNNGYLICSGAPALRGQVGTNANTWYYNIPGTQDVIALTSQPPGIRPCSPPSQGTPVTLGQTFNGKIYPLNADITTLPTGTATVILFCTELLDANNFKGTLASGFQANDPSADFPDPDKYRSASGTLLHEMIHAIDTGTYQDQGNDQVGDNIFPDSNAAYGFNRCALLAQTHQSNALVNPDGYRIFAEMCMSSNTRWGMPKPPQAATPAPGRKRSVIGRDAPRLSLGERRAAGPGGHVPGPLDSADAGAMRLDYLGHDLEWSAS</sequence>
<dbReference type="AlphaFoldDB" id="A0A446BRG7"/>
<dbReference type="InterPro" id="IPR024079">
    <property type="entry name" value="MetalloPept_cat_dom_sf"/>
</dbReference>
<feature type="compositionally biased region" description="Basic and acidic residues" evidence="1">
    <location>
        <begin position="343"/>
        <end position="354"/>
    </location>
</feature>
<feature type="signal peptide" evidence="2">
    <location>
        <begin position="1"/>
        <end position="26"/>
    </location>
</feature>
<evidence type="ECO:0000256" key="2">
    <source>
        <dbReference type="SAM" id="SignalP"/>
    </source>
</evidence>
<dbReference type="Proteomes" id="UP000289323">
    <property type="component" value="Unassembled WGS sequence"/>
</dbReference>
<reference evidence="3 4" key="1">
    <citation type="submission" date="2018-04" db="EMBL/GenBank/DDBJ databases">
        <authorList>
            <person name="Huttner S."/>
            <person name="Dainat J."/>
        </authorList>
    </citation>
    <scope>NUCLEOTIDE SEQUENCE [LARGE SCALE GENOMIC DNA]</scope>
</reference>
<evidence type="ECO:0000313" key="4">
    <source>
        <dbReference type="Proteomes" id="UP000289323"/>
    </source>
</evidence>
<feature type="region of interest" description="Disordered" evidence="1">
    <location>
        <begin position="320"/>
        <end position="367"/>
    </location>
</feature>
<gene>
    <name evidence="3" type="ORF">TT172_LOCUS7513</name>
</gene>
<proteinExistence type="predicted"/>
<evidence type="ECO:0000256" key="1">
    <source>
        <dbReference type="SAM" id="MobiDB-lite"/>
    </source>
</evidence>
<organism evidence="3 4">
    <name type="scientific">Thermothielavioides terrestris</name>
    <dbReference type="NCBI Taxonomy" id="2587410"/>
    <lineage>
        <taxon>Eukaryota</taxon>
        <taxon>Fungi</taxon>
        <taxon>Dikarya</taxon>
        <taxon>Ascomycota</taxon>
        <taxon>Pezizomycotina</taxon>
        <taxon>Sordariomycetes</taxon>
        <taxon>Sordariomycetidae</taxon>
        <taxon>Sordariales</taxon>
        <taxon>Chaetomiaceae</taxon>
        <taxon>Thermothielavioides</taxon>
    </lineage>
</organism>
<dbReference type="EMBL" id="OUUZ01000015">
    <property type="protein sequence ID" value="SPQ25094.1"/>
    <property type="molecule type" value="Genomic_DNA"/>
</dbReference>
<feature type="chain" id="PRO_5019224313" evidence="2">
    <location>
        <begin position="27"/>
        <end position="387"/>
    </location>
</feature>
<evidence type="ECO:0000313" key="3">
    <source>
        <dbReference type="EMBL" id="SPQ25094.1"/>
    </source>
</evidence>
<dbReference type="Gene3D" id="3.40.390.10">
    <property type="entry name" value="Collagenase (Catalytic Domain)"/>
    <property type="match status" value="1"/>
</dbReference>
<dbReference type="GO" id="GO:0008237">
    <property type="term" value="F:metallopeptidase activity"/>
    <property type="evidence" value="ECO:0007669"/>
    <property type="project" value="InterPro"/>
</dbReference>
<name>A0A446BRG7_9PEZI</name>
<dbReference type="SUPFAM" id="SSF55486">
    <property type="entry name" value="Metalloproteases ('zincins'), catalytic domain"/>
    <property type="match status" value="1"/>
</dbReference>